<evidence type="ECO:0000256" key="1">
    <source>
        <dbReference type="ARBA" id="ARBA00012880"/>
    </source>
</evidence>
<keyword evidence="8" id="KW-1185">Reference proteome</keyword>
<gene>
    <name evidence="7" type="ORF">QBC46DRAFT_319749</name>
</gene>
<proteinExistence type="inferred from homology"/>
<keyword evidence="4" id="KW-0949">S-adenosyl-L-methionine</keyword>
<evidence type="ECO:0000256" key="4">
    <source>
        <dbReference type="ARBA" id="ARBA00022691"/>
    </source>
</evidence>
<comment type="similarity">
    <text evidence="6">Belongs to the class I-like SAM-binding methyltransferase superfamily. Cation-dependent O-methyltransferase family.</text>
</comment>
<organism evidence="7 8">
    <name type="scientific">Diplogelasinospora grovesii</name>
    <dbReference type="NCBI Taxonomy" id="303347"/>
    <lineage>
        <taxon>Eukaryota</taxon>
        <taxon>Fungi</taxon>
        <taxon>Dikarya</taxon>
        <taxon>Ascomycota</taxon>
        <taxon>Pezizomycotina</taxon>
        <taxon>Sordariomycetes</taxon>
        <taxon>Sordariomycetidae</taxon>
        <taxon>Sordariales</taxon>
        <taxon>Diplogelasinosporaceae</taxon>
        <taxon>Diplogelasinospora</taxon>
    </lineage>
</organism>
<dbReference type="PANTHER" id="PTHR43836">
    <property type="entry name" value="CATECHOL O-METHYLTRANSFERASE 1-RELATED"/>
    <property type="match status" value="1"/>
</dbReference>
<evidence type="ECO:0000256" key="6">
    <source>
        <dbReference type="ARBA" id="ARBA00023453"/>
    </source>
</evidence>
<evidence type="ECO:0000313" key="7">
    <source>
        <dbReference type="EMBL" id="KAK3937426.1"/>
    </source>
</evidence>
<evidence type="ECO:0000313" key="8">
    <source>
        <dbReference type="Proteomes" id="UP001303473"/>
    </source>
</evidence>
<sequence length="269" mass="29295">MAASSAVEPTSFDPSKAYKEWEVNGKYFGDGREVALLDYIYNHPDIEQLRGNPEKILRAIDAFAQSVTGLINIGENKGVIVSDVIAQHKPEVVLELGGYIGFSAIMFGSAMKRAGGKQYYSVEKSPLFAAVATSLIDLAGLRDTVRVVVGTGAEGIQRLYDNGLLRSQIGMAFFDHHKPSYTADLKLCERLGLIGKGTVLVADNMILPGNPPYVEWVRASVEDKRAMDKAAQEKGNPNLQYNSRFVKSFEPSGMEDALEITECLGIEGA</sequence>
<dbReference type="InterPro" id="IPR029063">
    <property type="entry name" value="SAM-dependent_MTases_sf"/>
</dbReference>
<name>A0AAN6N1H3_9PEZI</name>
<evidence type="ECO:0000256" key="5">
    <source>
        <dbReference type="ARBA" id="ARBA00022939"/>
    </source>
</evidence>
<protein>
    <recommendedName>
        <fullName evidence="1">catechol O-methyltransferase</fullName>
        <ecNumber evidence="1">2.1.1.6</ecNumber>
    </recommendedName>
</protein>
<dbReference type="EMBL" id="MU853855">
    <property type="protein sequence ID" value="KAK3937426.1"/>
    <property type="molecule type" value="Genomic_DNA"/>
</dbReference>
<evidence type="ECO:0000256" key="2">
    <source>
        <dbReference type="ARBA" id="ARBA00022603"/>
    </source>
</evidence>
<dbReference type="PANTHER" id="PTHR43836:SF2">
    <property type="entry name" value="CATECHOL O-METHYLTRANSFERASE 1-RELATED"/>
    <property type="match status" value="1"/>
</dbReference>
<evidence type="ECO:0000256" key="3">
    <source>
        <dbReference type="ARBA" id="ARBA00022679"/>
    </source>
</evidence>
<comment type="caution">
    <text evidence="7">The sequence shown here is derived from an EMBL/GenBank/DDBJ whole genome shotgun (WGS) entry which is preliminary data.</text>
</comment>
<dbReference type="EC" id="2.1.1.6" evidence="1"/>
<keyword evidence="2 7" id="KW-0489">Methyltransferase</keyword>
<dbReference type="Gene3D" id="3.40.50.150">
    <property type="entry name" value="Vaccinia Virus protein VP39"/>
    <property type="match status" value="1"/>
</dbReference>
<dbReference type="Proteomes" id="UP001303473">
    <property type="component" value="Unassembled WGS sequence"/>
</dbReference>
<dbReference type="AlphaFoldDB" id="A0AAN6N1H3"/>
<dbReference type="InterPro" id="IPR002935">
    <property type="entry name" value="SAM_O-MeTrfase"/>
</dbReference>
<dbReference type="Pfam" id="PF13578">
    <property type="entry name" value="Methyltransf_24"/>
    <property type="match status" value="1"/>
</dbReference>
<reference evidence="8" key="1">
    <citation type="journal article" date="2023" name="Mol. Phylogenet. Evol.">
        <title>Genome-scale phylogeny and comparative genomics of the fungal order Sordariales.</title>
        <authorList>
            <person name="Hensen N."/>
            <person name="Bonometti L."/>
            <person name="Westerberg I."/>
            <person name="Brannstrom I.O."/>
            <person name="Guillou S."/>
            <person name="Cros-Aarteil S."/>
            <person name="Calhoun S."/>
            <person name="Haridas S."/>
            <person name="Kuo A."/>
            <person name="Mondo S."/>
            <person name="Pangilinan J."/>
            <person name="Riley R."/>
            <person name="LaButti K."/>
            <person name="Andreopoulos B."/>
            <person name="Lipzen A."/>
            <person name="Chen C."/>
            <person name="Yan M."/>
            <person name="Daum C."/>
            <person name="Ng V."/>
            <person name="Clum A."/>
            <person name="Steindorff A."/>
            <person name="Ohm R.A."/>
            <person name="Martin F."/>
            <person name="Silar P."/>
            <person name="Natvig D.O."/>
            <person name="Lalanne C."/>
            <person name="Gautier V."/>
            <person name="Ament-Velasquez S.L."/>
            <person name="Kruys A."/>
            <person name="Hutchinson M.I."/>
            <person name="Powell A.J."/>
            <person name="Barry K."/>
            <person name="Miller A.N."/>
            <person name="Grigoriev I.V."/>
            <person name="Debuchy R."/>
            <person name="Gladieux P."/>
            <person name="Hiltunen Thoren M."/>
            <person name="Johannesson H."/>
        </authorList>
    </citation>
    <scope>NUCLEOTIDE SEQUENCE [LARGE SCALE GENOMIC DNA]</scope>
    <source>
        <strain evidence="8">CBS 340.73</strain>
    </source>
</reference>
<keyword evidence="3" id="KW-0808">Transferase</keyword>
<accession>A0AAN6N1H3</accession>
<dbReference type="GO" id="GO:0006584">
    <property type="term" value="P:catecholamine metabolic process"/>
    <property type="evidence" value="ECO:0007669"/>
    <property type="project" value="UniProtKB-KW"/>
</dbReference>
<dbReference type="PROSITE" id="PS51682">
    <property type="entry name" value="SAM_OMT_I"/>
    <property type="match status" value="1"/>
</dbReference>
<dbReference type="GO" id="GO:0032259">
    <property type="term" value="P:methylation"/>
    <property type="evidence" value="ECO:0007669"/>
    <property type="project" value="UniProtKB-KW"/>
</dbReference>
<keyword evidence="5" id="KW-0128">Catecholamine metabolism</keyword>
<dbReference type="GO" id="GO:0008171">
    <property type="term" value="F:O-methyltransferase activity"/>
    <property type="evidence" value="ECO:0007669"/>
    <property type="project" value="InterPro"/>
</dbReference>
<dbReference type="SUPFAM" id="SSF53335">
    <property type="entry name" value="S-adenosyl-L-methionine-dependent methyltransferases"/>
    <property type="match status" value="1"/>
</dbReference>